<comment type="similarity">
    <text evidence="3">Belongs to the transketolase family. DXPS subfamily.</text>
</comment>
<keyword evidence="14" id="KW-1185">Reference proteome</keyword>
<keyword evidence="7" id="KW-0479">Metal-binding</keyword>
<dbReference type="Pfam" id="PF02779">
    <property type="entry name" value="Transket_pyr"/>
    <property type="match status" value="1"/>
</dbReference>
<dbReference type="InterPro" id="IPR005477">
    <property type="entry name" value="Dxylulose-5-P_synthase"/>
</dbReference>
<dbReference type="Gene3D" id="3.40.50.920">
    <property type="match status" value="1"/>
</dbReference>
<dbReference type="CDD" id="cd02007">
    <property type="entry name" value="TPP_DXS"/>
    <property type="match status" value="1"/>
</dbReference>
<dbReference type="InterPro" id="IPR009014">
    <property type="entry name" value="Transketo_C/PFOR_II"/>
</dbReference>
<reference evidence="14" key="1">
    <citation type="submission" date="2016-10" db="EMBL/GenBank/DDBJ databases">
        <authorList>
            <person name="Varghese N."/>
            <person name="Submissions S."/>
        </authorList>
    </citation>
    <scope>NUCLEOTIDE SEQUENCE [LARGE SCALE GENOMIC DNA]</scope>
    <source>
        <strain evidence="14">S1b</strain>
    </source>
</reference>
<dbReference type="FunFam" id="3.40.50.970:FF:000010">
    <property type="entry name" value="1-deoxy-D-xylulose-5-phosphate synthase"/>
    <property type="match status" value="1"/>
</dbReference>
<dbReference type="Pfam" id="PF02780">
    <property type="entry name" value="Transketolase_C"/>
    <property type="match status" value="1"/>
</dbReference>
<dbReference type="UniPathway" id="UPA00064">
    <property type="reaction ID" value="UER00091"/>
</dbReference>
<dbReference type="GO" id="GO:0016114">
    <property type="term" value="P:terpenoid biosynthetic process"/>
    <property type="evidence" value="ECO:0007669"/>
    <property type="project" value="InterPro"/>
</dbReference>
<dbReference type="Gene3D" id="3.40.50.970">
    <property type="match status" value="2"/>
</dbReference>
<dbReference type="GO" id="GO:0009228">
    <property type="term" value="P:thiamine biosynthetic process"/>
    <property type="evidence" value="ECO:0007669"/>
    <property type="project" value="UniProtKB-KW"/>
</dbReference>
<evidence type="ECO:0000256" key="11">
    <source>
        <dbReference type="ARBA" id="ARBA00023229"/>
    </source>
</evidence>
<evidence type="ECO:0000313" key="14">
    <source>
        <dbReference type="Proteomes" id="UP000182471"/>
    </source>
</evidence>
<evidence type="ECO:0000256" key="3">
    <source>
        <dbReference type="ARBA" id="ARBA00011081"/>
    </source>
</evidence>
<dbReference type="EC" id="2.2.1.7" evidence="5"/>
<protein>
    <recommendedName>
        <fullName evidence="5">1-deoxy-D-xylulose-5-phosphate synthase</fullName>
        <ecNumber evidence="5">2.2.1.7</ecNumber>
    </recommendedName>
</protein>
<dbReference type="SUPFAM" id="SSF52922">
    <property type="entry name" value="TK C-terminal domain-like"/>
    <property type="match status" value="1"/>
</dbReference>
<dbReference type="GO" id="GO:0046872">
    <property type="term" value="F:metal ion binding"/>
    <property type="evidence" value="ECO:0007669"/>
    <property type="project" value="UniProtKB-KW"/>
</dbReference>
<dbReference type="GO" id="GO:0005829">
    <property type="term" value="C:cytosol"/>
    <property type="evidence" value="ECO:0007669"/>
    <property type="project" value="TreeGrafter"/>
</dbReference>
<dbReference type="PANTHER" id="PTHR43322">
    <property type="entry name" value="1-D-DEOXYXYLULOSE 5-PHOSPHATE SYNTHASE-RELATED"/>
    <property type="match status" value="1"/>
</dbReference>
<comment type="subunit">
    <text evidence="4">Homodimer.</text>
</comment>
<evidence type="ECO:0000256" key="4">
    <source>
        <dbReference type="ARBA" id="ARBA00011738"/>
    </source>
</evidence>
<dbReference type="CDD" id="cd07033">
    <property type="entry name" value="TPP_PYR_DXS_TK_like"/>
    <property type="match status" value="1"/>
</dbReference>
<keyword evidence="9" id="KW-0784">Thiamine biosynthesis</keyword>
<sequence length="584" mass="65475">MFDILKRIDKPCDLRGLSNIELENLASEMREALFNRLTKIGGHFGPNFGIVEATIAMHYVFDSPKDKFVFDVSHQSYPHKMLTGRRNGYIDDAHFSEDSGYTNPDESEHDFFNVGHTSTSIALAAGLAKARDLKKSNENIIAVIGDGSLSGGEAMEALNIAGAMKSNFIIVVNDNEIAIAENHGGIYENLAHLRETAGKAENNLFKAYGLDYIYEENGNDIQKLIELFKKVKDIDHPIVVHIHTQKGKGYKYAEQNKEPWHWTAPFNRETGLPKVNFGGGESYSQMTIDFILEKAKKDKDFFVITPAMPGVIGMNKEIREQLKDQYVDVGIAEEAAVAVASGAAKNGAKPLLFTNMTFIQRAYDQISQDLCINNNPVTMVMNCSSFNILTDVTHLGIFGLPAFTNIPNLVVLAPSSAEEYKNMLSWSVEQREHPVMILMPGNQVTHREADIDYSEINKYKVEKKGSKTAIIALGDFYQRGEELFDAIKEKFSYEPTLINPRFASGVDKKLIQELEKDHELIITLEDGVVEGGFGQKIASYCGTRNIKVKNYGLEKIFYDRYNPEELLKEVGMTTEQIIEDLKCF</sequence>
<accession>A0A1H9QZF8</accession>
<keyword evidence="8" id="KW-0460">Magnesium</keyword>
<keyword evidence="10" id="KW-0786">Thiamine pyrophosphate</keyword>
<evidence type="ECO:0000256" key="10">
    <source>
        <dbReference type="ARBA" id="ARBA00023052"/>
    </source>
</evidence>
<dbReference type="InterPro" id="IPR005475">
    <property type="entry name" value="Transketolase-like_Pyr-bd"/>
</dbReference>
<proteinExistence type="inferred from homology"/>
<evidence type="ECO:0000256" key="8">
    <source>
        <dbReference type="ARBA" id="ARBA00022842"/>
    </source>
</evidence>
<dbReference type="GO" id="GO:0008661">
    <property type="term" value="F:1-deoxy-D-xylulose-5-phosphate synthase activity"/>
    <property type="evidence" value="ECO:0007669"/>
    <property type="project" value="UniProtKB-EC"/>
</dbReference>
<dbReference type="EMBL" id="FOGW01000007">
    <property type="protein sequence ID" value="SER65842.1"/>
    <property type="molecule type" value="Genomic_DNA"/>
</dbReference>
<organism evidence="13 14">
    <name type="scientific">Lachnobacterium bovis</name>
    <dbReference type="NCBI Taxonomy" id="140626"/>
    <lineage>
        <taxon>Bacteria</taxon>
        <taxon>Bacillati</taxon>
        <taxon>Bacillota</taxon>
        <taxon>Clostridia</taxon>
        <taxon>Lachnospirales</taxon>
        <taxon>Lachnospiraceae</taxon>
        <taxon>Lachnobacterium</taxon>
    </lineage>
</organism>
<evidence type="ECO:0000256" key="6">
    <source>
        <dbReference type="ARBA" id="ARBA00022679"/>
    </source>
</evidence>
<gene>
    <name evidence="13" type="ORF">SAMN02910429_00703</name>
</gene>
<evidence type="ECO:0000313" key="13">
    <source>
        <dbReference type="EMBL" id="SER65842.1"/>
    </source>
</evidence>
<dbReference type="SUPFAM" id="SSF52518">
    <property type="entry name" value="Thiamin diphosphate-binding fold (THDP-binding)"/>
    <property type="match status" value="2"/>
</dbReference>
<evidence type="ECO:0000256" key="2">
    <source>
        <dbReference type="ARBA" id="ARBA00004980"/>
    </source>
</evidence>
<dbReference type="InterPro" id="IPR033248">
    <property type="entry name" value="Transketolase_C"/>
</dbReference>
<dbReference type="InterPro" id="IPR029061">
    <property type="entry name" value="THDP-binding"/>
</dbReference>
<comment type="cofactor">
    <cofactor evidence="1">
        <name>Mg(2+)</name>
        <dbReference type="ChEBI" id="CHEBI:18420"/>
    </cofactor>
</comment>
<dbReference type="Proteomes" id="UP000182471">
    <property type="component" value="Unassembled WGS sequence"/>
</dbReference>
<dbReference type="Pfam" id="PF13292">
    <property type="entry name" value="DXP_synthase_N"/>
    <property type="match status" value="2"/>
</dbReference>
<dbReference type="GO" id="GO:0019288">
    <property type="term" value="P:isopentenyl diphosphate biosynthetic process, methylerythritol 4-phosphate pathway"/>
    <property type="evidence" value="ECO:0007669"/>
    <property type="project" value="TreeGrafter"/>
</dbReference>
<dbReference type="SMART" id="SM00861">
    <property type="entry name" value="Transket_pyr"/>
    <property type="match status" value="1"/>
</dbReference>
<evidence type="ECO:0000256" key="7">
    <source>
        <dbReference type="ARBA" id="ARBA00022723"/>
    </source>
</evidence>
<dbReference type="NCBIfam" id="NF008968">
    <property type="entry name" value="PRK12315.1"/>
    <property type="match status" value="1"/>
</dbReference>
<evidence type="ECO:0000259" key="12">
    <source>
        <dbReference type="SMART" id="SM00861"/>
    </source>
</evidence>
<dbReference type="NCBIfam" id="NF003933">
    <property type="entry name" value="PRK05444.2-2"/>
    <property type="match status" value="1"/>
</dbReference>
<dbReference type="PANTHER" id="PTHR43322:SF1">
    <property type="entry name" value="1-DEOXY-D-XYLULOSE-5-PHOSPHATE SYNTHASE"/>
    <property type="match status" value="1"/>
</dbReference>
<dbReference type="RefSeq" id="WP_074730422.1">
    <property type="nucleotide sequence ID" value="NZ_FOGW01000007.1"/>
</dbReference>
<evidence type="ECO:0000256" key="9">
    <source>
        <dbReference type="ARBA" id="ARBA00022977"/>
    </source>
</evidence>
<name>A0A1H9QZF8_9FIRM</name>
<keyword evidence="6" id="KW-0808">Transferase</keyword>
<evidence type="ECO:0000256" key="5">
    <source>
        <dbReference type="ARBA" id="ARBA00013150"/>
    </source>
</evidence>
<evidence type="ECO:0000256" key="1">
    <source>
        <dbReference type="ARBA" id="ARBA00001946"/>
    </source>
</evidence>
<dbReference type="AlphaFoldDB" id="A0A1H9QZF8"/>
<keyword evidence="11" id="KW-0414">Isoprene biosynthesis</keyword>
<comment type="pathway">
    <text evidence="2">Metabolic intermediate biosynthesis; 1-deoxy-D-xylulose 5-phosphate biosynthesis; 1-deoxy-D-xylulose 5-phosphate from D-glyceraldehyde 3-phosphate and pyruvate: step 1/1.</text>
</comment>
<feature type="domain" description="Transketolase-like pyrimidine-binding" evidence="12">
    <location>
        <begin position="281"/>
        <end position="446"/>
    </location>
</feature>